<proteinExistence type="predicted"/>
<organism evidence="1 2">
    <name type="scientific">Enterocloster clostridioformis</name>
    <dbReference type="NCBI Taxonomy" id="1531"/>
    <lineage>
        <taxon>Bacteria</taxon>
        <taxon>Bacillati</taxon>
        <taxon>Bacillota</taxon>
        <taxon>Clostridia</taxon>
        <taxon>Lachnospirales</taxon>
        <taxon>Lachnospiraceae</taxon>
        <taxon>Enterocloster</taxon>
    </lineage>
</organism>
<keyword evidence="2" id="KW-1185">Reference proteome</keyword>
<dbReference type="Proteomes" id="UP000251853">
    <property type="component" value="Unassembled WGS sequence"/>
</dbReference>
<gene>
    <name evidence="1" type="ORF">NCTC11224_05696</name>
</gene>
<dbReference type="AlphaFoldDB" id="A0A2X2UJB6"/>
<sequence length="301" mass="34036">MEKQYSPYLCGGVFFLLLTEAKEKPASRRQLQSGLKDRVSNKNILEALIQLIVPSFHQPSVGKTFGGDTSDYRACKVSHGLNLPFDDTTEIDGFDNRVKSQYQSVVHQMDTLVDNFLHTESDERMRWLIQAILSLLSEDHSVTDGTLFYLSESPISKKELLALDQYCLSSLLLAVWHYIVVNRPDNEKGRATFEQFHERADEVGARWKFISPIGKTYPRQITFDLFSVKSEEMHEENSGNSAKHTDYSEPTVEVYEAPVTNPLTGERILAQFHVEAKDGGIAAGIVYGGINIGDRRKKNDE</sequence>
<reference evidence="1 2" key="1">
    <citation type="submission" date="2018-06" db="EMBL/GenBank/DDBJ databases">
        <authorList>
            <consortium name="Pathogen Informatics"/>
            <person name="Doyle S."/>
        </authorList>
    </citation>
    <scope>NUCLEOTIDE SEQUENCE [LARGE SCALE GENOMIC DNA]</scope>
    <source>
        <strain evidence="1 2">NCTC11224</strain>
    </source>
</reference>
<dbReference type="EMBL" id="UAVW01000021">
    <property type="protein sequence ID" value="SQB16636.1"/>
    <property type="molecule type" value="Genomic_DNA"/>
</dbReference>
<evidence type="ECO:0000313" key="1">
    <source>
        <dbReference type="EMBL" id="SQB16636.1"/>
    </source>
</evidence>
<dbReference type="RefSeq" id="WP_112483470.1">
    <property type="nucleotide sequence ID" value="NZ_JAIWZC010000001.1"/>
</dbReference>
<evidence type="ECO:0000313" key="2">
    <source>
        <dbReference type="Proteomes" id="UP000251853"/>
    </source>
</evidence>
<protein>
    <submittedName>
        <fullName evidence="1">Uncharacterized protein</fullName>
    </submittedName>
</protein>
<accession>A0A2X2UJB6</accession>
<name>A0A2X2UJB6_9FIRM</name>